<organism evidence="1 2">
    <name type="scientific">Clonostachys solani</name>
    <dbReference type="NCBI Taxonomy" id="160281"/>
    <lineage>
        <taxon>Eukaryota</taxon>
        <taxon>Fungi</taxon>
        <taxon>Dikarya</taxon>
        <taxon>Ascomycota</taxon>
        <taxon>Pezizomycotina</taxon>
        <taxon>Sordariomycetes</taxon>
        <taxon>Hypocreomycetidae</taxon>
        <taxon>Hypocreales</taxon>
        <taxon>Bionectriaceae</taxon>
        <taxon>Clonostachys</taxon>
    </lineage>
</organism>
<reference evidence="1" key="1">
    <citation type="submission" date="2021-10" db="EMBL/GenBank/DDBJ databases">
        <authorList>
            <person name="Piombo E."/>
        </authorList>
    </citation>
    <scope>NUCLEOTIDE SEQUENCE</scope>
</reference>
<protein>
    <submittedName>
        <fullName evidence="1">Uncharacterized protein</fullName>
    </submittedName>
</protein>
<dbReference type="EMBL" id="CABFOC020000051">
    <property type="protein sequence ID" value="CAH0054621.1"/>
    <property type="molecule type" value="Genomic_DNA"/>
</dbReference>
<accession>A0A9P0EKD3</accession>
<dbReference type="Proteomes" id="UP000775872">
    <property type="component" value="Unassembled WGS sequence"/>
</dbReference>
<proteinExistence type="predicted"/>
<keyword evidence="2" id="KW-1185">Reference proteome</keyword>
<dbReference type="AlphaFoldDB" id="A0A9P0EKD3"/>
<gene>
    <name evidence="1" type="ORF">CSOL1703_00016689</name>
</gene>
<sequence length="245" mass="27289">MAPTKTSESKIVPEFLHHTCLTVDEHDIEATKDIPRLYVIATHATTKAAKEFAHHALTSMGYDKADFAVYQEQTPDAEGWTHGDGVIVYAKAPASQEFFVSIDTTLNTENLCAQEDGSMILPHGADHLQYILQTKIDYRADRAVTTQVQGAYLKRNDAIEAAKWCLLVDGPDDAEALYDQFDAREDLSVPEDWPFGEDVVVHAVAYTGENFLVSLRTPPAAYLKLSKHGREKWHSAKQKANEVSK</sequence>
<evidence type="ECO:0000313" key="1">
    <source>
        <dbReference type="EMBL" id="CAH0054621.1"/>
    </source>
</evidence>
<name>A0A9P0EKD3_9HYPO</name>
<evidence type="ECO:0000313" key="2">
    <source>
        <dbReference type="Proteomes" id="UP000775872"/>
    </source>
</evidence>
<comment type="caution">
    <text evidence="1">The sequence shown here is derived from an EMBL/GenBank/DDBJ whole genome shotgun (WGS) entry which is preliminary data.</text>
</comment>
<dbReference type="OrthoDB" id="3880401at2759"/>